<organism evidence="3 4">
    <name type="scientific">Varunaivibrio sulfuroxidans</name>
    <dbReference type="NCBI Taxonomy" id="1773489"/>
    <lineage>
        <taxon>Bacteria</taxon>
        <taxon>Pseudomonadati</taxon>
        <taxon>Pseudomonadota</taxon>
        <taxon>Alphaproteobacteria</taxon>
        <taxon>Rhodospirillales</taxon>
        <taxon>Magnetovibrionaceae</taxon>
        <taxon>Varunaivibrio</taxon>
    </lineage>
</organism>
<feature type="domain" description="CBS" evidence="2">
    <location>
        <begin position="87"/>
        <end position="143"/>
    </location>
</feature>
<keyword evidence="4" id="KW-1185">Reference proteome</keyword>
<dbReference type="Gene3D" id="3.10.580.10">
    <property type="entry name" value="CBS-domain"/>
    <property type="match status" value="1"/>
</dbReference>
<keyword evidence="1" id="KW-0129">CBS domain</keyword>
<evidence type="ECO:0000256" key="1">
    <source>
        <dbReference type="PROSITE-ProRule" id="PRU00703"/>
    </source>
</evidence>
<dbReference type="InterPro" id="IPR000644">
    <property type="entry name" value="CBS_dom"/>
</dbReference>
<reference evidence="3 4" key="1">
    <citation type="submission" date="2019-03" db="EMBL/GenBank/DDBJ databases">
        <title>Genomic Encyclopedia of Type Strains, Phase IV (KMG-IV): sequencing the most valuable type-strain genomes for metagenomic binning, comparative biology and taxonomic classification.</title>
        <authorList>
            <person name="Goeker M."/>
        </authorList>
    </citation>
    <scope>NUCLEOTIDE SEQUENCE [LARGE SCALE GENOMIC DNA]</scope>
    <source>
        <strain evidence="3 4">DSM 101688</strain>
    </source>
</reference>
<dbReference type="RefSeq" id="WP_132938484.1">
    <property type="nucleotide sequence ID" value="NZ_CP119676.1"/>
</dbReference>
<sequence>MLHRSVATIVRETPPFWRLMNMAEALQSALEWLYPGDGARSGGSEAKVVILCDDAGKFQALATGEDVLRAVHDRNMDPRTTRLEAIISELGDVLTAGDSILDALDLMSLRPASHLVLVDDDRRPLGVLSQRQMLKTVKAYIDTQTRAVQTQLFGAHIFGTTSE</sequence>
<dbReference type="SUPFAM" id="SSF54631">
    <property type="entry name" value="CBS-domain pair"/>
    <property type="match status" value="1"/>
</dbReference>
<evidence type="ECO:0000259" key="2">
    <source>
        <dbReference type="PROSITE" id="PS51371"/>
    </source>
</evidence>
<dbReference type="Proteomes" id="UP000295304">
    <property type="component" value="Unassembled WGS sequence"/>
</dbReference>
<gene>
    <name evidence="3" type="ORF">EDD55_103131</name>
</gene>
<dbReference type="OrthoDB" id="9807125at2"/>
<protein>
    <submittedName>
        <fullName evidence="3">CBS domain protein</fullName>
    </submittedName>
</protein>
<dbReference type="Pfam" id="PF00571">
    <property type="entry name" value="CBS"/>
    <property type="match status" value="1"/>
</dbReference>
<comment type="caution">
    <text evidence="3">The sequence shown here is derived from an EMBL/GenBank/DDBJ whole genome shotgun (WGS) entry which is preliminary data.</text>
</comment>
<evidence type="ECO:0000313" key="3">
    <source>
        <dbReference type="EMBL" id="TCS63509.1"/>
    </source>
</evidence>
<name>A0A4R3JBU6_9PROT</name>
<proteinExistence type="predicted"/>
<accession>A0A4R3JBU6</accession>
<dbReference type="InterPro" id="IPR046342">
    <property type="entry name" value="CBS_dom_sf"/>
</dbReference>
<dbReference type="PROSITE" id="PS51371">
    <property type="entry name" value="CBS"/>
    <property type="match status" value="1"/>
</dbReference>
<dbReference type="AlphaFoldDB" id="A0A4R3JBU6"/>
<evidence type="ECO:0000313" key="4">
    <source>
        <dbReference type="Proteomes" id="UP000295304"/>
    </source>
</evidence>
<dbReference type="EMBL" id="SLZW01000003">
    <property type="protein sequence ID" value="TCS63509.1"/>
    <property type="molecule type" value="Genomic_DNA"/>
</dbReference>